<sequence>MDGLWDPPYYQAGEDPISFCLPYYANKLTEPVDVIEETNVNAECCVHVLEVLISKADTDIVEHEEELMDLLSQLVCADEVFSNMFSMSLRAKIDFLDSSIRKLKDDDENFLSTIREPAESIYDILKSLFCHYLQKKDLQRCPFMFSLRNQKFADNTSTASSSCCRVPADNQKKQTGSSSNAKPMEKINRFSIISVEKQTISPIIVKVEEEDTDYPHMSPVHKYAPRTLCWGSSKKTDREVSKFQMKRPLIVKKDIVQNRTPRCNSICHKPSLETQGKWKHLLTVVKSQAYDEDMSLATVPYVESSEEANTMTLATVPHVESSEETNAMSLATVPYVESHEEANAKQFFIKELDFPPGYPNPQHPQKQSLIRSKSPYSTRTYRRRKKPDSPSQTSSNSPCLALVVAKPLDGAETYNNLYAEGYYTVNDLRAIAKELNMKGYSKFRKAELAVMLSIKIIEGRRKRPKRSETPLVPMIKCEPLL</sequence>
<evidence type="ECO:0000313" key="1">
    <source>
        <dbReference type="EMBL" id="KAI3760650.1"/>
    </source>
</evidence>
<dbReference type="EMBL" id="CM042034">
    <property type="protein sequence ID" value="KAI3760650.1"/>
    <property type="molecule type" value="Genomic_DNA"/>
</dbReference>
<protein>
    <submittedName>
        <fullName evidence="1">Uncharacterized protein</fullName>
    </submittedName>
</protein>
<organism evidence="1 2">
    <name type="scientific">Smallanthus sonchifolius</name>
    <dbReference type="NCBI Taxonomy" id="185202"/>
    <lineage>
        <taxon>Eukaryota</taxon>
        <taxon>Viridiplantae</taxon>
        <taxon>Streptophyta</taxon>
        <taxon>Embryophyta</taxon>
        <taxon>Tracheophyta</taxon>
        <taxon>Spermatophyta</taxon>
        <taxon>Magnoliopsida</taxon>
        <taxon>eudicotyledons</taxon>
        <taxon>Gunneridae</taxon>
        <taxon>Pentapetalae</taxon>
        <taxon>asterids</taxon>
        <taxon>campanulids</taxon>
        <taxon>Asterales</taxon>
        <taxon>Asteraceae</taxon>
        <taxon>Asteroideae</taxon>
        <taxon>Heliantheae alliance</taxon>
        <taxon>Millerieae</taxon>
        <taxon>Smallanthus</taxon>
    </lineage>
</organism>
<reference evidence="1 2" key="2">
    <citation type="journal article" date="2022" name="Mol. Ecol. Resour.">
        <title>The genomes of chicory, endive, great burdock and yacon provide insights into Asteraceae paleo-polyploidization history and plant inulin production.</title>
        <authorList>
            <person name="Fan W."/>
            <person name="Wang S."/>
            <person name="Wang H."/>
            <person name="Wang A."/>
            <person name="Jiang F."/>
            <person name="Liu H."/>
            <person name="Zhao H."/>
            <person name="Xu D."/>
            <person name="Zhang Y."/>
        </authorList>
    </citation>
    <scope>NUCLEOTIDE SEQUENCE [LARGE SCALE GENOMIC DNA]</scope>
    <source>
        <strain evidence="2">cv. Yunnan</strain>
        <tissue evidence="1">Leaves</tissue>
    </source>
</reference>
<proteinExistence type="predicted"/>
<keyword evidence="2" id="KW-1185">Reference proteome</keyword>
<evidence type="ECO:0000313" key="2">
    <source>
        <dbReference type="Proteomes" id="UP001056120"/>
    </source>
</evidence>
<name>A0ACB9EPA3_9ASTR</name>
<comment type="caution">
    <text evidence="1">The sequence shown here is derived from an EMBL/GenBank/DDBJ whole genome shotgun (WGS) entry which is preliminary data.</text>
</comment>
<reference evidence="2" key="1">
    <citation type="journal article" date="2022" name="Mol. Ecol. Resour.">
        <title>The genomes of chicory, endive, great burdock and yacon provide insights into Asteraceae palaeo-polyploidization history and plant inulin production.</title>
        <authorList>
            <person name="Fan W."/>
            <person name="Wang S."/>
            <person name="Wang H."/>
            <person name="Wang A."/>
            <person name="Jiang F."/>
            <person name="Liu H."/>
            <person name="Zhao H."/>
            <person name="Xu D."/>
            <person name="Zhang Y."/>
        </authorList>
    </citation>
    <scope>NUCLEOTIDE SEQUENCE [LARGE SCALE GENOMIC DNA]</scope>
    <source>
        <strain evidence="2">cv. Yunnan</strain>
    </source>
</reference>
<accession>A0ACB9EPA3</accession>
<dbReference type="Proteomes" id="UP001056120">
    <property type="component" value="Linkage Group LG17"/>
</dbReference>
<gene>
    <name evidence="1" type="ORF">L1987_51048</name>
</gene>